<evidence type="ECO:0000313" key="6">
    <source>
        <dbReference type="Proteomes" id="UP000320776"/>
    </source>
</evidence>
<dbReference type="InterPro" id="IPR036390">
    <property type="entry name" value="WH_DNA-bd_sf"/>
</dbReference>
<keyword evidence="1" id="KW-0805">Transcription regulation</keyword>
<dbReference type="PROSITE" id="PS50949">
    <property type="entry name" value="HTH_GNTR"/>
    <property type="match status" value="1"/>
</dbReference>
<sequence length="325" mass="35285">MIVQKLGVPIYLQVKAHILDKIKTGYYKHGDKLPTERQLSEQLGISRNTVSAAYKELLLEGVLEAQQGRGTFVREQTADPMVAGADIAGSRLERALKVIDAAMLQVVEFGFTVEQFAALVAIRAKEKEFAVRALRVAVIDCTFEYVERFVAQLGQVAKVHFEAVTLADVLTGIVKPEFLAACDLIVTTMEHQAAIAERLGSGNKLMVVATTPNLEAVIKLARLAAGTEVAVVAKTREFVTALNRLLAKIGCSGLVLNPCVGQGGEQVKQCIAHHKVVVTADSMHSIVRQAAGADQDIITFYYEIDQGSLQQVISRLVTESDKAKE</sequence>
<keyword evidence="3" id="KW-0804">Transcription</keyword>
<dbReference type="Gene3D" id="1.10.10.10">
    <property type="entry name" value="Winged helix-like DNA-binding domain superfamily/Winged helix DNA-binding domain"/>
    <property type="match status" value="1"/>
</dbReference>
<dbReference type="PANTHER" id="PTHR44846">
    <property type="entry name" value="MANNOSYL-D-GLYCERATE TRANSPORT/METABOLISM SYSTEM REPRESSOR MNGR-RELATED"/>
    <property type="match status" value="1"/>
</dbReference>
<evidence type="ECO:0000256" key="3">
    <source>
        <dbReference type="ARBA" id="ARBA00023163"/>
    </source>
</evidence>
<dbReference type="SUPFAM" id="SSF46785">
    <property type="entry name" value="Winged helix' DNA-binding domain"/>
    <property type="match status" value="1"/>
</dbReference>
<proteinExistence type="predicted"/>
<dbReference type="Proteomes" id="UP000320776">
    <property type="component" value="Chromosome"/>
</dbReference>
<dbReference type="EMBL" id="CP036259">
    <property type="protein sequence ID" value="QDR79769.1"/>
    <property type="molecule type" value="Genomic_DNA"/>
</dbReference>
<gene>
    <name evidence="5" type="ORF">SPTER_10650</name>
</gene>
<dbReference type="GO" id="GO:0003700">
    <property type="term" value="F:DNA-binding transcription factor activity"/>
    <property type="evidence" value="ECO:0007669"/>
    <property type="project" value="InterPro"/>
</dbReference>
<dbReference type="InterPro" id="IPR036388">
    <property type="entry name" value="WH-like_DNA-bd_sf"/>
</dbReference>
<dbReference type="CDD" id="cd07377">
    <property type="entry name" value="WHTH_GntR"/>
    <property type="match status" value="1"/>
</dbReference>
<reference evidence="5 6" key="1">
    <citation type="submission" date="2019-02" db="EMBL/GenBank/DDBJ databases">
        <title>Closed genome of Sporomusa termitida DSM 4440.</title>
        <authorList>
            <person name="Poehlein A."/>
            <person name="Daniel R."/>
        </authorList>
    </citation>
    <scope>NUCLEOTIDE SEQUENCE [LARGE SCALE GENOMIC DNA]</scope>
    <source>
        <strain evidence="5 6">DSM 4440</strain>
    </source>
</reference>
<accession>A0A517DQX7</accession>
<keyword evidence="6" id="KW-1185">Reference proteome</keyword>
<dbReference type="AlphaFoldDB" id="A0A517DQX7"/>
<dbReference type="RefSeq" id="WP_144349367.1">
    <property type="nucleotide sequence ID" value="NZ_CP036259.1"/>
</dbReference>
<keyword evidence="2" id="KW-0238">DNA-binding</keyword>
<dbReference type="PANTHER" id="PTHR44846:SF1">
    <property type="entry name" value="MANNOSYL-D-GLYCERATE TRANSPORT_METABOLISM SYSTEM REPRESSOR MNGR-RELATED"/>
    <property type="match status" value="1"/>
</dbReference>
<evidence type="ECO:0000313" key="5">
    <source>
        <dbReference type="EMBL" id="QDR79769.1"/>
    </source>
</evidence>
<dbReference type="InterPro" id="IPR000524">
    <property type="entry name" value="Tscrpt_reg_HTH_GntR"/>
</dbReference>
<dbReference type="InterPro" id="IPR050679">
    <property type="entry name" value="Bact_HTH_transcr_reg"/>
</dbReference>
<evidence type="ECO:0000256" key="2">
    <source>
        <dbReference type="ARBA" id="ARBA00023125"/>
    </source>
</evidence>
<organism evidence="5 6">
    <name type="scientific">Sporomusa termitida</name>
    <dbReference type="NCBI Taxonomy" id="2377"/>
    <lineage>
        <taxon>Bacteria</taxon>
        <taxon>Bacillati</taxon>
        <taxon>Bacillota</taxon>
        <taxon>Negativicutes</taxon>
        <taxon>Selenomonadales</taxon>
        <taxon>Sporomusaceae</taxon>
        <taxon>Sporomusa</taxon>
    </lineage>
</organism>
<dbReference type="GO" id="GO:0003677">
    <property type="term" value="F:DNA binding"/>
    <property type="evidence" value="ECO:0007669"/>
    <property type="project" value="UniProtKB-KW"/>
</dbReference>
<dbReference type="SMART" id="SM00345">
    <property type="entry name" value="HTH_GNTR"/>
    <property type="match status" value="1"/>
</dbReference>
<dbReference type="PRINTS" id="PR00035">
    <property type="entry name" value="HTHGNTR"/>
</dbReference>
<dbReference type="OrthoDB" id="9802328at2"/>
<name>A0A517DQX7_9FIRM</name>
<dbReference type="KEGG" id="sted:SPTER_10650"/>
<evidence type="ECO:0000259" key="4">
    <source>
        <dbReference type="PROSITE" id="PS50949"/>
    </source>
</evidence>
<feature type="domain" description="HTH gntR-type" evidence="4">
    <location>
        <begin position="8"/>
        <end position="76"/>
    </location>
</feature>
<dbReference type="GO" id="GO:0045892">
    <property type="term" value="P:negative regulation of DNA-templated transcription"/>
    <property type="evidence" value="ECO:0007669"/>
    <property type="project" value="TreeGrafter"/>
</dbReference>
<protein>
    <submittedName>
        <fullName evidence="5">Histidine utilization repressor</fullName>
    </submittedName>
</protein>
<dbReference type="Pfam" id="PF00392">
    <property type="entry name" value="GntR"/>
    <property type="match status" value="1"/>
</dbReference>
<evidence type="ECO:0000256" key="1">
    <source>
        <dbReference type="ARBA" id="ARBA00023015"/>
    </source>
</evidence>